<dbReference type="RefSeq" id="WP_275227962.1">
    <property type="nucleotide sequence ID" value="NZ_JARESE010000027.1"/>
</dbReference>
<accession>A0ABT5WPA4</accession>
<comment type="caution">
    <text evidence="1">The sequence shown here is derived from an EMBL/GenBank/DDBJ whole genome shotgun (WGS) entry which is preliminary data.</text>
</comment>
<sequence>MAWHIASLSRMDAKHFPDLAEMTGAAETSAAPQSDAQMLHSLRLWKAALKPKLEGTA</sequence>
<organism evidence="1 2">
    <name type="scientific">Novosphingobium album</name>
    <name type="common">ex Liu et al. 2023</name>
    <dbReference type="NCBI Taxonomy" id="3031130"/>
    <lineage>
        <taxon>Bacteria</taxon>
        <taxon>Pseudomonadati</taxon>
        <taxon>Pseudomonadota</taxon>
        <taxon>Alphaproteobacteria</taxon>
        <taxon>Sphingomonadales</taxon>
        <taxon>Sphingomonadaceae</taxon>
        <taxon>Novosphingobium</taxon>
    </lineage>
</organism>
<protein>
    <submittedName>
        <fullName evidence="1">Uncharacterized protein</fullName>
    </submittedName>
</protein>
<evidence type="ECO:0000313" key="2">
    <source>
        <dbReference type="Proteomes" id="UP001216253"/>
    </source>
</evidence>
<gene>
    <name evidence="1" type="ORF">PYV00_09120</name>
</gene>
<name>A0ABT5WPA4_9SPHN</name>
<dbReference type="EMBL" id="JARESE010000027">
    <property type="protein sequence ID" value="MDE8651880.1"/>
    <property type="molecule type" value="Genomic_DNA"/>
</dbReference>
<keyword evidence="2" id="KW-1185">Reference proteome</keyword>
<proteinExistence type="predicted"/>
<dbReference type="Proteomes" id="UP001216253">
    <property type="component" value="Unassembled WGS sequence"/>
</dbReference>
<reference evidence="1 2" key="1">
    <citation type="submission" date="2023-03" db="EMBL/GenBank/DDBJ databases">
        <title>NovoSphingobium album sp. nov. isolated from polycyclic aromatic hydrocarbons- and heavy-metal polluted soil.</title>
        <authorList>
            <person name="Liu Z."/>
            <person name="Wang K."/>
        </authorList>
    </citation>
    <scope>NUCLEOTIDE SEQUENCE [LARGE SCALE GENOMIC DNA]</scope>
    <source>
        <strain evidence="1 2">H3SJ31-1</strain>
    </source>
</reference>
<evidence type="ECO:0000313" key="1">
    <source>
        <dbReference type="EMBL" id="MDE8651880.1"/>
    </source>
</evidence>